<dbReference type="Proteomes" id="UP000334340">
    <property type="component" value="Unassembled WGS sequence"/>
</dbReference>
<organism evidence="2 3">
    <name type="scientific">Candidatus Methylomirabilis lanthanidiphila</name>
    <dbReference type="NCBI Taxonomy" id="2211376"/>
    <lineage>
        <taxon>Bacteria</taxon>
        <taxon>Candidatus Methylomirabilota</taxon>
        <taxon>Candidatus Methylomirabilia</taxon>
        <taxon>Candidatus Methylomirabilales</taxon>
        <taxon>Candidatus Methylomirabilaceae</taxon>
        <taxon>Candidatus Methylomirabilis</taxon>
    </lineage>
</organism>
<feature type="signal peptide" evidence="1">
    <location>
        <begin position="1"/>
        <end position="24"/>
    </location>
</feature>
<feature type="chain" id="PRO_5021729803" evidence="1">
    <location>
        <begin position="25"/>
        <end position="147"/>
    </location>
</feature>
<evidence type="ECO:0000313" key="3">
    <source>
        <dbReference type="Proteomes" id="UP000334340"/>
    </source>
</evidence>
<dbReference type="EMBL" id="CABIKM010000040">
    <property type="protein sequence ID" value="VUZ86025.1"/>
    <property type="molecule type" value="Genomic_DNA"/>
</dbReference>
<dbReference type="AlphaFoldDB" id="A0A564ZL18"/>
<proteinExistence type="predicted"/>
<keyword evidence="1" id="KW-0732">Signal</keyword>
<protein>
    <submittedName>
        <fullName evidence="2">Uncharacterized protein</fullName>
    </submittedName>
</protein>
<gene>
    <name evidence="2" type="ORF">MELA_02419</name>
</gene>
<evidence type="ECO:0000313" key="2">
    <source>
        <dbReference type="EMBL" id="VUZ86025.1"/>
    </source>
</evidence>
<keyword evidence="3" id="KW-1185">Reference proteome</keyword>
<evidence type="ECO:0000256" key="1">
    <source>
        <dbReference type="SAM" id="SignalP"/>
    </source>
</evidence>
<name>A0A564ZL18_9BACT</name>
<accession>A0A564ZL18</accession>
<sequence>MKKVLLTLCGAVLLVALLITPALARPFWQSDLTCDFNDDLIFGEEFPARPFAVIKYPSGDLYVSTIRGLPKNTDFECVIRCNPTPTGDIFHVEDSCGTSDANGVLPAQVIQRFATRANLNEFCFQISFRIQNVDGVENCREGFVPRE</sequence>
<reference evidence="2 3" key="1">
    <citation type="submission" date="2019-07" db="EMBL/GenBank/DDBJ databases">
        <authorList>
            <person name="Cremers G."/>
        </authorList>
    </citation>
    <scope>NUCLEOTIDE SEQUENCE [LARGE SCALE GENOMIC DNA]</scope>
</reference>